<dbReference type="RefSeq" id="WP_044544588.1">
    <property type="nucleotide sequence ID" value="NZ_CDRH01000022.1"/>
</dbReference>
<name>A0A173UWW1_PARDI</name>
<dbReference type="InterPro" id="IPR014825">
    <property type="entry name" value="DNA_alkylation"/>
</dbReference>
<evidence type="ECO:0000313" key="2">
    <source>
        <dbReference type="Proteomes" id="UP000095591"/>
    </source>
</evidence>
<dbReference type="CDD" id="cd06561">
    <property type="entry name" value="AlkD_like"/>
    <property type="match status" value="1"/>
</dbReference>
<dbReference type="Pfam" id="PF08713">
    <property type="entry name" value="DNA_alkylation"/>
    <property type="match status" value="1"/>
</dbReference>
<dbReference type="AlphaFoldDB" id="A0A173UWW1"/>
<dbReference type="SUPFAM" id="SSF48371">
    <property type="entry name" value="ARM repeat"/>
    <property type="match status" value="1"/>
</dbReference>
<proteinExistence type="predicted"/>
<evidence type="ECO:0000313" key="1">
    <source>
        <dbReference type="EMBL" id="CUN19314.1"/>
    </source>
</evidence>
<accession>A0A173UWW1</accession>
<reference evidence="1 2" key="1">
    <citation type="submission" date="2015-09" db="EMBL/GenBank/DDBJ databases">
        <authorList>
            <consortium name="Pathogen Informatics"/>
        </authorList>
    </citation>
    <scope>NUCLEOTIDE SEQUENCE [LARGE SCALE GENOMIC DNA]</scope>
    <source>
        <strain evidence="1 2">2789STDY5608872</strain>
    </source>
</reference>
<dbReference type="Proteomes" id="UP000095591">
    <property type="component" value="Unassembled WGS sequence"/>
</dbReference>
<dbReference type="EMBL" id="CYXP01000005">
    <property type="protein sequence ID" value="CUN19314.1"/>
    <property type="molecule type" value="Genomic_DNA"/>
</dbReference>
<dbReference type="PANTHER" id="PTHR41291:SF1">
    <property type="entry name" value="DNA ALKYLATION REPAIR PROTEIN"/>
    <property type="match status" value="1"/>
</dbReference>
<gene>
    <name evidence="1" type="ORF">ERS852429_02403</name>
</gene>
<sequence>MESLQDEIREIRKELRLAMNGVISTSMREKGIVYKLNFGVPYPEIKGIARKHKPNGELAAALWKEDIREFKILATFLQPAETLPLDEAKRWVKEIPYLEIAEHCCRNLFVHLPYMEDFTSDLVADKKNEFARTVAFLTWAENFKRGGSLSSVVLGSFLVETLSSLAETKGFKSTLKEKQASIQAMKFYGRQSEGNAERILDGFKEFQEAAGNTPELQEIYNELKFEFEYYR</sequence>
<dbReference type="InterPro" id="IPR016024">
    <property type="entry name" value="ARM-type_fold"/>
</dbReference>
<dbReference type="PANTHER" id="PTHR41291">
    <property type="entry name" value="DNA ALKYLATION REPAIR PROTEIN"/>
    <property type="match status" value="1"/>
</dbReference>
<protein>
    <submittedName>
        <fullName evidence="1">DNA alkylation repair enzyme</fullName>
    </submittedName>
</protein>
<organism evidence="1 2">
    <name type="scientific">Parabacteroides distasonis</name>
    <dbReference type="NCBI Taxonomy" id="823"/>
    <lineage>
        <taxon>Bacteria</taxon>
        <taxon>Pseudomonadati</taxon>
        <taxon>Bacteroidota</taxon>
        <taxon>Bacteroidia</taxon>
        <taxon>Bacteroidales</taxon>
        <taxon>Tannerellaceae</taxon>
        <taxon>Parabacteroides</taxon>
    </lineage>
</organism>